<feature type="domain" description="HAMP" evidence="6">
    <location>
        <begin position="336"/>
        <end position="388"/>
    </location>
</feature>
<feature type="transmembrane region" description="Helical" evidence="5">
    <location>
        <begin position="316"/>
        <end position="335"/>
    </location>
</feature>
<dbReference type="SMART" id="SM00304">
    <property type="entry name" value="HAMP"/>
    <property type="match status" value="1"/>
</dbReference>
<dbReference type="Gene3D" id="3.30.565.10">
    <property type="entry name" value="Histidine kinase-like ATPase, C-terminal domain"/>
    <property type="match status" value="1"/>
</dbReference>
<keyword evidence="5" id="KW-0472">Membrane</keyword>
<dbReference type="Pfam" id="PF00672">
    <property type="entry name" value="HAMP"/>
    <property type="match status" value="1"/>
</dbReference>
<keyword evidence="2" id="KW-0597">Phosphoprotein</keyword>
<dbReference type="SUPFAM" id="SSF158472">
    <property type="entry name" value="HAMP domain-like"/>
    <property type="match status" value="1"/>
</dbReference>
<keyword evidence="5" id="KW-0812">Transmembrane</keyword>
<dbReference type="Proteomes" id="UP000294919">
    <property type="component" value="Unassembled WGS sequence"/>
</dbReference>
<dbReference type="InterPro" id="IPR010559">
    <property type="entry name" value="Sig_transdc_His_kin_internal"/>
</dbReference>
<dbReference type="InterPro" id="IPR050640">
    <property type="entry name" value="Bact_2-comp_sensor_kinase"/>
</dbReference>
<dbReference type="CDD" id="cd06225">
    <property type="entry name" value="HAMP"/>
    <property type="match status" value="1"/>
</dbReference>
<name>A0A4R2KWL9_9FIRM</name>
<evidence type="ECO:0000313" key="7">
    <source>
        <dbReference type="EMBL" id="TCO77412.1"/>
    </source>
</evidence>
<evidence type="ECO:0000256" key="5">
    <source>
        <dbReference type="SAM" id="Phobius"/>
    </source>
</evidence>
<reference evidence="7 8" key="1">
    <citation type="submission" date="2019-03" db="EMBL/GenBank/DDBJ databases">
        <title>Genomic Encyclopedia of Type Strains, Phase IV (KMG-IV): sequencing the most valuable type-strain genomes for metagenomic binning, comparative biology and taxonomic classification.</title>
        <authorList>
            <person name="Goeker M."/>
        </authorList>
    </citation>
    <scope>NUCLEOTIDE SEQUENCE [LARGE SCALE GENOMIC DNA]</scope>
    <source>
        <strain evidence="7 8">DSM 102940</strain>
    </source>
</reference>
<dbReference type="PANTHER" id="PTHR34220:SF7">
    <property type="entry name" value="SENSOR HISTIDINE KINASE YPDA"/>
    <property type="match status" value="1"/>
</dbReference>
<dbReference type="EMBL" id="SLWV01000006">
    <property type="protein sequence ID" value="TCO77412.1"/>
    <property type="molecule type" value="Genomic_DNA"/>
</dbReference>
<evidence type="ECO:0000313" key="8">
    <source>
        <dbReference type="Proteomes" id="UP000294919"/>
    </source>
</evidence>
<dbReference type="SUPFAM" id="SSF55874">
    <property type="entry name" value="ATPase domain of HSP90 chaperone/DNA topoisomerase II/histidine kinase"/>
    <property type="match status" value="1"/>
</dbReference>
<comment type="subcellular location">
    <subcellularLocation>
        <location evidence="1">Membrane</location>
    </subcellularLocation>
</comment>
<keyword evidence="8" id="KW-1185">Reference proteome</keyword>
<dbReference type="GO" id="GO:0000155">
    <property type="term" value="F:phosphorelay sensor kinase activity"/>
    <property type="evidence" value="ECO:0007669"/>
    <property type="project" value="InterPro"/>
</dbReference>
<protein>
    <submittedName>
        <fullName evidence="7">Two-component system sensor histidine kinase YesM</fullName>
    </submittedName>
</protein>
<evidence type="ECO:0000256" key="1">
    <source>
        <dbReference type="ARBA" id="ARBA00004370"/>
    </source>
</evidence>
<evidence type="ECO:0000256" key="2">
    <source>
        <dbReference type="ARBA" id="ARBA00022553"/>
    </source>
</evidence>
<evidence type="ECO:0000259" key="6">
    <source>
        <dbReference type="PROSITE" id="PS50885"/>
    </source>
</evidence>
<dbReference type="InterPro" id="IPR003660">
    <property type="entry name" value="HAMP_dom"/>
</dbReference>
<keyword evidence="5" id="KW-1133">Transmembrane helix</keyword>
<dbReference type="InterPro" id="IPR036890">
    <property type="entry name" value="HATPase_C_sf"/>
</dbReference>
<comment type="caution">
    <text evidence="7">The sequence shown here is derived from an EMBL/GenBank/DDBJ whole genome shotgun (WGS) entry which is preliminary data.</text>
</comment>
<dbReference type="GO" id="GO:0016020">
    <property type="term" value="C:membrane"/>
    <property type="evidence" value="ECO:0007669"/>
    <property type="project" value="UniProtKB-SubCell"/>
</dbReference>
<accession>A0A4R2KWL9</accession>
<dbReference type="CDD" id="cd18774">
    <property type="entry name" value="PDC2_HK_sensor"/>
    <property type="match status" value="1"/>
</dbReference>
<dbReference type="RefSeq" id="WP_132243914.1">
    <property type="nucleotide sequence ID" value="NZ_SLWV01000006.1"/>
</dbReference>
<dbReference type="Gene3D" id="1.10.287.950">
    <property type="entry name" value="Methyl-accepting chemotaxis protein"/>
    <property type="match status" value="1"/>
</dbReference>
<feature type="transmembrane region" description="Helical" evidence="5">
    <location>
        <begin position="30"/>
        <end position="53"/>
    </location>
</feature>
<keyword evidence="4 7" id="KW-0418">Kinase</keyword>
<dbReference type="InterPro" id="IPR003594">
    <property type="entry name" value="HATPase_dom"/>
</dbReference>
<dbReference type="Gene3D" id="3.30.450.20">
    <property type="entry name" value="PAS domain"/>
    <property type="match status" value="1"/>
</dbReference>
<dbReference type="PANTHER" id="PTHR34220">
    <property type="entry name" value="SENSOR HISTIDINE KINASE YPDA"/>
    <property type="match status" value="1"/>
</dbReference>
<dbReference type="AlphaFoldDB" id="A0A4R2KWL9"/>
<organism evidence="7 8">
    <name type="scientific">Marinisporobacter balticus</name>
    <dbReference type="NCBI Taxonomy" id="2018667"/>
    <lineage>
        <taxon>Bacteria</taxon>
        <taxon>Bacillati</taxon>
        <taxon>Bacillota</taxon>
        <taxon>Clostridia</taxon>
        <taxon>Peptostreptococcales</taxon>
        <taxon>Thermotaleaceae</taxon>
        <taxon>Marinisporobacter</taxon>
    </lineage>
</organism>
<keyword evidence="3" id="KW-0808">Transferase</keyword>
<dbReference type="OrthoDB" id="138378at2"/>
<dbReference type="SMART" id="SM00387">
    <property type="entry name" value="HATPase_c"/>
    <property type="match status" value="1"/>
</dbReference>
<sequence length="609" mass="71139">MKKIKQIASSIYNFIVNFYHLYHHSIRYKIIILVTLTVLLPISLFGAYLYTFISDSIVTQNINKQLNQSIEQVNSSLLSKFRIIENTFTLFLSNQVIQSNLENALPEKNTYYAKARTRLEIETQLKYSVLNDYAWNSHLLKSVFIFQNNEDFYYLLENYLPNDDIVKDHLQFIHASKDQFDKKVIITPSSSYEAIYFMKDIKTWITKDSIGKIIFSIDETTFTDIYNNIADSPNWQAYIFDDEGTIYFHPARNKIGKKIDRKFIPTEESNPIRELLIDGEVYFVKAKRIDDIGMTSLIMIPKNEITAKLDDLISKYLYTIIFIALLTIIISMFVVTNITKPIKDLIENIEEINDGVFTTKMPSYQYSEFDEVSTTFNHMVDKIQYLINEVYEKQMLLTESELKALQAQINPHFLFNVLETISWEARLSNNENIYRMVNSLGELLRANFSFHSREKIKIRQEIEYIEFYLYLQKIRFDDKLMINISQSDLSILDFYLPKLCIQPIVENAIIHGIENKIGKGHLSLTIKNEHDGLYFEIIDDGVGFDTSHVDIDNIKNPEYVKTKRKHIGLVNVNKRIKLIYGEPYGISIQSQINEGTKVIIHIPLDRGEV</sequence>
<evidence type="ECO:0000256" key="4">
    <source>
        <dbReference type="ARBA" id="ARBA00022777"/>
    </source>
</evidence>
<dbReference type="Pfam" id="PF06580">
    <property type="entry name" value="His_kinase"/>
    <property type="match status" value="1"/>
</dbReference>
<proteinExistence type="predicted"/>
<gene>
    <name evidence="7" type="ORF">EV214_10654</name>
</gene>
<dbReference type="PROSITE" id="PS50885">
    <property type="entry name" value="HAMP"/>
    <property type="match status" value="1"/>
</dbReference>
<evidence type="ECO:0000256" key="3">
    <source>
        <dbReference type="ARBA" id="ARBA00022679"/>
    </source>
</evidence>
<dbReference type="Pfam" id="PF02518">
    <property type="entry name" value="HATPase_c"/>
    <property type="match status" value="1"/>
</dbReference>